<evidence type="ECO:0000256" key="7">
    <source>
        <dbReference type="SAM" id="MobiDB-lite"/>
    </source>
</evidence>
<dbReference type="InterPro" id="IPR036770">
    <property type="entry name" value="Ankyrin_rpt-contain_sf"/>
</dbReference>
<dbReference type="EMBL" id="CDMY01000249">
    <property type="protein sequence ID" value="CEL96948.1"/>
    <property type="molecule type" value="Genomic_DNA"/>
</dbReference>
<dbReference type="GO" id="GO:0005524">
    <property type="term" value="F:ATP binding"/>
    <property type="evidence" value="ECO:0007669"/>
    <property type="project" value="UniProtKB-UniRule"/>
</dbReference>
<dbReference type="InterPro" id="IPR008271">
    <property type="entry name" value="Ser/Thr_kinase_AS"/>
</dbReference>
<keyword evidence="4 5" id="KW-0067">ATP-binding</keyword>
<evidence type="ECO:0000259" key="8">
    <source>
        <dbReference type="PROSITE" id="PS50011"/>
    </source>
</evidence>
<dbReference type="InterPro" id="IPR045269">
    <property type="entry name" value="Atg1-like"/>
</dbReference>
<dbReference type="PROSITE" id="PS00108">
    <property type="entry name" value="PROTEIN_KINASE_ST"/>
    <property type="match status" value="1"/>
</dbReference>
<dbReference type="AlphaFoldDB" id="A0A0G4EKJ9"/>
<evidence type="ECO:0000313" key="10">
    <source>
        <dbReference type="Proteomes" id="UP000041254"/>
    </source>
</evidence>
<dbReference type="GO" id="GO:0000045">
    <property type="term" value="P:autophagosome assembly"/>
    <property type="evidence" value="ECO:0007669"/>
    <property type="project" value="TreeGrafter"/>
</dbReference>
<keyword evidence="10" id="KW-1185">Reference proteome</keyword>
<dbReference type="SMART" id="SM00220">
    <property type="entry name" value="S_TKc"/>
    <property type="match status" value="1"/>
</dbReference>
<dbReference type="GO" id="GO:0004674">
    <property type="term" value="F:protein serine/threonine kinase activity"/>
    <property type="evidence" value="ECO:0007669"/>
    <property type="project" value="UniProtKB-KW"/>
</dbReference>
<dbReference type="Gene3D" id="1.10.510.10">
    <property type="entry name" value="Transferase(Phosphotransferase) domain 1"/>
    <property type="match status" value="1"/>
</dbReference>
<name>A0A0G4EKJ9_VITBC</name>
<dbReference type="VEuPathDB" id="CryptoDB:Vbra_3941"/>
<proteinExistence type="inferred from homology"/>
<evidence type="ECO:0000256" key="2">
    <source>
        <dbReference type="ARBA" id="ARBA00022741"/>
    </source>
</evidence>
<dbReference type="InterPro" id="IPR011009">
    <property type="entry name" value="Kinase-like_dom_sf"/>
</dbReference>
<evidence type="ECO:0000256" key="6">
    <source>
        <dbReference type="RuleBase" id="RU000304"/>
    </source>
</evidence>
<reference evidence="9 10" key="1">
    <citation type="submission" date="2014-11" db="EMBL/GenBank/DDBJ databases">
        <authorList>
            <person name="Zhu J."/>
            <person name="Qi W."/>
            <person name="Song R."/>
        </authorList>
    </citation>
    <scope>NUCLEOTIDE SEQUENCE [LARGE SCALE GENOMIC DNA]</scope>
</reference>
<dbReference type="GO" id="GO:0016020">
    <property type="term" value="C:membrane"/>
    <property type="evidence" value="ECO:0007669"/>
    <property type="project" value="TreeGrafter"/>
</dbReference>
<dbReference type="GO" id="GO:0005776">
    <property type="term" value="C:autophagosome"/>
    <property type="evidence" value="ECO:0007669"/>
    <property type="project" value="TreeGrafter"/>
</dbReference>
<evidence type="ECO:0000256" key="3">
    <source>
        <dbReference type="ARBA" id="ARBA00022777"/>
    </source>
</evidence>
<organism evidence="9 10">
    <name type="scientific">Vitrella brassicaformis (strain CCMP3155)</name>
    <dbReference type="NCBI Taxonomy" id="1169540"/>
    <lineage>
        <taxon>Eukaryota</taxon>
        <taxon>Sar</taxon>
        <taxon>Alveolata</taxon>
        <taxon>Colpodellida</taxon>
        <taxon>Vitrellaceae</taxon>
        <taxon>Vitrella</taxon>
    </lineage>
</organism>
<dbReference type="PhylomeDB" id="A0A0G4EKJ9"/>
<dbReference type="GO" id="GO:0005829">
    <property type="term" value="C:cytosol"/>
    <property type="evidence" value="ECO:0007669"/>
    <property type="project" value="TreeGrafter"/>
</dbReference>
<evidence type="ECO:0000313" key="9">
    <source>
        <dbReference type="EMBL" id="CEL96948.1"/>
    </source>
</evidence>
<feature type="region of interest" description="Disordered" evidence="7">
    <location>
        <begin position="228"/>
        <end position="307"/>
    </location>
</feature>
<feature type="binding site" evidence="5">
    <location>
        <position position="47"/>
    </location>
    <ligand>
        <name>ATP</name>
        <dbReference type="ChEBI" id="CHEBI:30616"/>
    </ligand>
</feature>
<feature type="compositionally biased region" description="Low complexity" evidence="7">
    <location>
        <begin position="240"/>
        <end position="255"/>
    </location>
</feature>
<dbReference type="PROSITE" id="PS00107">
    <property type="entry name" value="PROTEIN_KINASE_ATP"/>
    <property type="match status" value="1"/>
</dbReference>
<dbReference type="STRING" id="1169540.A0A0G4EKJ9"/>
<dbReference type="SUPFAM" id="SSF56112">
    <property type="entry name" value="Protein kinase-like (PK-like)"/>
    <property type="match status" value="1"/>
</dbReference>
<dbReference type="Gene3D" id="1.25.40.20">
    <property type="entry name" value="Ankyrin repeat-containing domain"/>
    <property type="match status" value="1"/>
</dbReference>
<dbReference type="PROSITE" id="PS50011">
    <property type="entry name" value="PROTEIN_KINASE_DOM"/>
    <property type="match status" value="1"/>
</dbReference>
<sequence>MRRGSVQIDSIRIHDLHWDDEEDFVGGGAFAEVYKAMWGETRVAIKKAKRELEKVFGREGLKDKVLQEADALARLKHPHVVRLLGVCYDTKIPLLVLEYYEDSLDKFLKKLGRRKSGVPEHLQYKYAKQICGGLIHAHSKGIGHRDLKPENILLDNDGNVKLSDFGLAWVMPEERSYLSVHDFAGTPLYAPPEAYADRPHLELRSDIWPVRLIFAEIFGVKGRSRGRYTRIERRPPSPQKSPSMSSRPSRVVSPSIQELLDKLTNERPRPVTPDPRPNSSLVTPTPAPVPVSPSAPGTPSLSPQPSNAEHADIFEAVKARDEQSVRLFIERDGKDILDKRDFIGFTPFLHAAQSGHVGVMSVMYESKPDGRGNALHQALLLSKPGDVVAKLLEWAAEAGVSLLGIKNKKASPDERLDGLFL</sequence>
<evidence type="ECO:0000256" key="1">
    <source>
        <dbReference type="ARBA" id="ARBA00022679"/>
    </source>
</evidence>
<dbReference type="InParanoid" id="A0A0G4EKJ9"/>
<dbReference type="GO" id="GO:0000407">
    <property type="term" value="C:phagophore assembly site"/>
    <property type="evidence" value="ECO:0007669"/>
    <property type="project" value="TreeGrafter"/>
</dbReference>
<dbReference type="GO" id="GO:0010506">
    <property type="term" value="P:regulation of autophagy"/>
    <property type="evidence" value="ECO:0007669"/>
    <property type="project" value="InterPro"/>
</dbReference>
<gene>
    <name evidence="9" type="ORF">Vbra_3941</name>
</gene>
<dbReference type="CDD" id="cd14014">
    <property type="entry name" value="STKc_PknB_like"/>
    <property type="match status" value="1"/>
</dbReference>
<dbReference type="InterPro" id="IPR017441">
    <property type="entry name" value="Protein_kinase_ATP_BS"/>
</dbReference>
<keyword evidence="3" id="KW-0418">Kinase</keyword>
<dbReference type="Gene3D" id="3.30.200.20">
    <property type="entry name" value="Phosphorylase Kinase, domain 1"/>
    <property type="match status" value="1"/>
</dbReference>
<accession>A0A0G4EKJ9</accession>
<dbReference type="PANTHER" id="PTHR24348:SF22">
    <property type="entry name" value="NON-SPECIFIC SERINE_THREONINE PROTEIN KINASE"/>
    <property type="match status" value="1"/>
</dbReference>
<dbReference type="Proteomes" id="UP000041254">
    <property type="component" value="Unassembled WGS sequence"/>
</dbReference>
<keyword evidence="6" id="KW-0723">Serine/threonine-protein kinase</keyword>
<evidence type="ECO:0000256" key="5">
    <source>
        <dbReference type="PROSITE-ProRule" id="PRU10141"/>
    </source>
</evidence>
<dbReference type="Pfam" id="PF00069">
    <property type="entry name" value="Pkinase"/>
    <property type="match status" value="1"/>
</dbReference>
<dbReference type="InterPro" id="IPR000719">
    <property type="entry name" value="Prot_kinase_dom"/>
</dbReference>
<evidence type="ECO:0000256" key="4">
    <source>
        <dbReference type="ARBA" id="ARBA00022840"/>
    </source>
</evidence>
<dbReference type="OrthoDB" id="679259at2759"/>
<keyword evidence="1" id="KW-0808">Transferase</keyword>
<keyword evidence="2 5" id="KW-0547">Nucleotide-binding</keyword>
<feature type="compositionally biased region" description="Basic and acidic residues" evidence="7">
    <location>
        <begin position="259"/>
        <end position="269"/>
    </location>
</feature>
<dbReference type="PANTHER" id="PTHR24348">
    <property type="entry name" value="SERINE/THREONINE-PROTEIN KINASE UNC-51-RELATED"/>
    <property type="match status" value="1"/>
</dbReference>
<feature type="domain" description="Protein kinase" evidence="8">
    <location>
        <begin position="19"/>
        <end position="288"/>
    </location>
</feature>
<protein>
    <recommendedName>
        <fullName evidence="8">Protein kinase domain-containing protein</fullName>
    </recommendedName>
</protein>
<comment type="similarity">
    <text evidence="6">Belongs to the protein kinase superfamily.</text>
</comment>